<sequence>MIYPTDLELLEFFEIEPNREGDVLTYYSKDSSGMTLTFSFNPYDGSVQTILKFEGRVISLVCHEGLTRMWIEDTTLRAEFERDDYRTNMSIVQSPFLQVEWSGIRTL</sequence>
<evidence type="ECO:0000313" key="1">
    <source>
        <dbReference type="EMBL" id="QDT44771.1"/>
    </source>
</evidence>
<protein>
    <submittedName>
        <fullName evidence="1">Uncharacterized protein</fullName>
    </submittedName>
</protein>
<dbReference type="EMBL" id="CP036269">
    <property type="protein sequence ID" value="QDT44771.1"/>
    <property type="molecule type" value="Genomic_DNA"/>
</dbReference>
<gene>
    <name evidence="1" type="ORF">Pan241w_48870</name>
</gene>
<dbReference type="CDD" id="cd20698">
    <property type="entry name" value="CdiI_Kp-like"/>
    <property type="match status" value="1"/>
</dbReference>
<proteinExistence type="predicted"/>
<name>A0A517RLL7_9PLAN</name>
<keyword evidence="2" id="KW-1185">Reference proteome</keyword>
<organism evidence="1 2">
    <name type="scientific">Gimesia alba</name>
    <dbReference type="NCBI Taxonomy" id="2527973"/>
    <lineage>
        <taxon>Bacteria</taxon>
        <taxon>Pseudomonadati</taxon>
        <taxon>Planctomycetota</taxon>
        <taxon>Planctomycetia</taxon>
        <taxon>Planctomycetales</taxon>
        <taxon>Planctomycetaceae</taxon>
        <taxon>Gimesia</taxon>
    </lineage>
</organism>
<dbReference type="AlphaFoldDB" id="A0A517RLL7"/>
<reference evidence="1 2" key="1">
    <citation type="submission" date="2019-02" db="EMBL/GenBank/DDBJ databases">
        <title>Deep-cultivation of Planctomycetes and their phenomic and genomic characterization uncovers novel biology.</title>
        <authorList>
            <person name="Wiegand S."/>
            <person name="Jogler M."/>
            <person name="Boedeker C."/>
            <person name="Pinto D."/>
            <person name="Vollmers J."/>
            <person name="Rivas-Marin E."/>
            <person name="Kohn T."/>
            <person name="Peeters S.H."/>
            <person name="Heuer A."/>
            <person name="Rast P."/>
            <person name="Oberbeckmann S."/>
            <person name="Bunk B."/>
            <person name="Jeske O."/>
            <person name="Meyerdierks A."/>
            <person name="Storesund J.E."/>
            <person name="Kallscheuer N."/>
            <person name="Luecker S."/>
            <person name="Lage O.M."/>
            <person name="Pohl T."/>
            <person name="Merkel B.J."/>
            <person name="Hornburger P."/>
            <person name="Mueller R.-W."/>
            <person name="Bruemmer F."/>
            <person name="Labrenz M."/>
            <person name="Spormann A.M."/>
            <person name="Op den Camp H."/>
            <person name="Overmann J."/>
            <person name="Amann R."/>
            <person name="Jetten M.S.M."/>
            <person name="Mascher T."/>
            <person name="Medema M.H."/>
            <person name="Devos D.P."/>
            <person name="Kaster A.-K."/>
            <person name="Ovreas L."/>
            <person name="Rohde M."/>
            <person name="Galperin M.Y."/>
            <person name="Jogler C."/>
        </authorList>
    </citation>
    <scope>NUCLEOTIDE SEQUENCE [LARGE SCALE GENOMIC DNA]</scope>
    <source>
        <strain evidence="1 2">Pan241w</strain>
    </source>
</reference>
<dbReference type="KEGG" id="gaz:Pan241w_48870"/>
<dbReference type="Proteomes" id="UP000317171">
    <property type="component" value="Chromosome"/>
</dbReference>
<evidence type="ECO:0000313" key="2">
    <source>
        <dbReference type="Proteomes" id="UP000317171"/>
    </source>
</evidence>
<accession>A0A517RLL7</accession>